<dbReference type="SMART" id="SM00674">
    <property type="entry name" value="CENPB"/>
    <property type="match status" value="1"/>
</dbReference>
<feature type="domain" description="Domain of unknown function WSN" evidence="4">
    <location>
        <begin position="579"/>
        <end position="645"/>
    </location>
</feature>
<evidence type="ECO:0000256" key="3">
    <source>
        <dbReference type="SAM" id="Phobius"/>
    </source>
</evidence>
<dbReference type="InParanoid" id="B6IG64"/>
<keyword evidence="1" id="KW-0238">DNA-binding</keyword>
<sequence length="1118" mass="127521">MSKFRRILTYILDLGVNPKRQPLDEEDLKLAAYLIDLGESIDKGDFDIEMEQHLSNFEDDLQNLSKFQFSESLHIHMLRLGWTPEDDECHKIQMYPDVVHLPGNPNMIQFANGEFVELDKVKEAVVYFGSKTGLKNNGSKVRPSLEQVHTKFRFIRNRNHMDKLREYETLGSTKANRKSNLEFISMELEKEVRMHIENGKILHDSVLRFLIAGIIKKYKIDIENFIGSESWLNGWKARFGITSRKITKFVSTIRHKTRDQIEKDSKEFVTAANQVFPLYHPSNIYNADQSGFQIEMHTARTLTLKGSRNVHCVVGSESSTTHSYTVLPLISASGKLHPKLFVTLKEPKGRFPQKGHFQASNLEVTCHTSHIMTKELMKVFFQKIVFDSSMPKDALLIVDSWNSWKDTAAIDSVTPSFHKLKLLTIPAGCTGRIQPCDVGIFGSFKKVVKTLTNYAQLTNSNYKFQTRDETLKLLSLVWRQLCSPKLEKWARYAWVAAGYDVPRPASFETPAQLLFPRGVAGDCTMHGCSSTSFVKCLYCEKLFCFEHFVIDHHNCGLITNVNLDSNFNNNEQKRKFNENLMNQSLDRLTMIARVTNGIYLQKGIMDGIIPTDNLISELLQSVEIDKVEKIDVEKIEAIFEALEKTQTFANSTSQNVNVTSAENSSISSETIRKVLEFLQNPRLLNKSSFLNLRLLVIQIINPRAMKPIVHTFGFPNGYHDLIMLSKDFEDPWLQAIVRTKSLEFSIKPLIGLGVVIKNISEQLNFTEEQKNIVFEVYQDLKELVAKKMELTICNFTEISSKSACFLAQNLAIQDYESMIKGLKRFKEAQSGLKSLNTSIKTMKFNKNLETEALKHFSGSLRHSEILGYAVQGVISMRLAIQEEPEFQQIIPKLSIITAQLIGNSSQEDQKNLEELAKMGPHLEAMYSTLNTWKFSSFIEDNSTNLLNYSKIFENAQLVTGIELNFSNIAISLNNLIAGVGDEEVREKLKDIETVVDEMNEIGLNFSRYSKIFKEVNGTMQALNVFFVDYDTKIYDPIIAKERNKDYTAMYTLIGVGAAIFVIVFFLGLLYLWRKDKEIENFGESRNEKTKKEISRKSGSNSEETLLTGKNFSTSSTTH</sequence>
<dbReference type="Proteomes" id="UP000008549">
    <property type="component" value="Unassembled WGS sequence"/>
</dbReference>
<dbReference type="SUPFAM" id="SSF118310">
    <property type="entry name" value="AN1-like Zinc finger"/>
    <property type="match status" value="1"/>
</dbReference>
<evidence type="ECO:0000256" key="2">
    <source>
        <dbReference type="SAM" id="MobiDB-lite"/>
    </source>
</evidence>
<dbReference type="PANTHER" id="PTHR32525:SF0">
    <property type="entry name" value="DOMAIN OF UNKNOWN FUNCTION WSN DOMAIN-CONTAINING PROTEIN-RELATED"/>
    <property type="match status" value="1"/>
</dbReference>
<dbReference type="InterPro" id="IPR007350">
    <property type="entry name" value="Transposase_Tc5_C"/>
</dbReference>
<dbReference type="KEGG" id="cbr:CBG_27332"/>
<evidence type="ECO:0000313" key="7">
    <source>
        <dbReference type="Proteomes" id="UP000008549"/>
    </source>
</evidence>
<organism evidence="6 7">
    <name type="scientific">Caenorhabditis briggsae</name>
    <dbReference type="NCBI Taxonomy" id="6238"/>
    <lineage>
        <taxon>Eukaryota</taxon>
        <taxon>Metazoa</taxon>
        <taxon>Ecdysozoa</taxon>
        <taxon>Nematoda</taxon>
        <taxon>Chromadorea</taxon>
        <taxon>Rhabditida</taxon>
        <taxon>Rhabditina</taxon>
        <taxon>Rhabditomorpha</taxon>
        <taxon>Rhabditoidea</taxon>
        <taxon>Rhabditidae</taxon>
        <taxon>Peloderinae</taxon>
        <taxon>Caenorhabditis</taxon>
    </lineage>
</organism>
<dbReference type="Pfam" id="PF02206">
    <property type="entry name" value="WSN"/>
    <property type="match status" value="1"/>
</dbReference>
<keyword evidence="3" id="KW-0812">Transmembrane</keyword>
<evidence type="ECO:0000259" key="4">
    <source>
        <dbReference type="SMART" id="SM00453"/>
    </source>
</evidence>
<accession>B6IG64</accession>
<protein>
    <submittedName>
        <fullName evidence="6">Protein CBG27332</fullName>
    </submittedName>
</protein>
<dbReference type="RefSeq" id="XP_045098461.1">
    <property type="nucleotide sequence ID" value="XM_045238645.1"/>
</dbReference>
<evidence type="ECO:0000313" key="6">
    <source>
        <dbReference type="EMBL" id="CAR98894.1"/>
    </source>
</evidence>
<dbReference type="InterPro" id="IPR006600">
    <property type="entry name" value="HTH_CenpB_DNA-bd_dom"/>
</dbReference>
<dbReference type="GO" id="GO:0003677">
    <property type="term" value="F:DNA binding"/>
    <property type="evidence" value="ECO:0007669"/>
    <property type="project" value="UniProtKB-KW"/>
</dbReference>
<dbReference type="AlphaFoldDB" id="B6IG64"/>
<dbReference type="SMART" id="SM00453">
    <property type="entry name" value="WSN"/>
    <property type="match status" value="1"/>
</dbReference>
<evidence type="ECO:0000256" key="1">
    <source>
        <dbReference type="ARBA" id="ARBA00023125"/>
    </source>
</evidence>
<name>B6IG64_CAEBR</name>
<feature type="compositionally biased region" description="Basic and acidic residues" evidence="2">
    <location>
        <begin position="1083"/>
        <end position="1095"/>
    </location>
</feature>
<evidence type="ECO:0000259" key="5">
    <source>
        <dbReference type="SMART" id="SM00674"/>
    </source>
</evidence>
<reference evidence="6 7" key="2">
    <citation type="journal article" date="2011" name="PLoS Genet.">
        <title>Caenorhabditis briggsae recombinant inbred line genotypes reveal inter-strain incompatibility and the evolution of recombination.</title>
        <authorList>
            <person name="Ross J.A."/>
            <person name="Koboldt D.C."/>
            <person name="Staisch J.E."/>
            <person name="Chamberlin H.M."/>
            <person name="Gupta B.P."/>
            <person name="Miller R.D."/>
            <person name="Baird S.E."/>
            <person name="Haag E.S."/>
        </authorList>
    </citation>
    <scope>NUCLEOTIDE SEQUENCE [LARGE SCALE GENOMIC DNA]</scope>
    <source>
        <strain evidence="6 7">AF16</strain>
    </source>
</reference>
<dbReference type="Gene3D" id="4.10.1110.10">
    <property type="entry name" value="AN1-like Zinc finger"/>
    <property type="match status" value="1"/>
</dbReference>
<dbReference type="EMBL" id="HE601419">
    <property type="protein sequence ID" value="CAR98894.1"/>
    <property type="molecule type" value="Genomic_DNA"/>
</dbReference>
<keyword evidence="3" id="KW-1133">Transmembrane helix</keyword>
<feature type="region of interest" description="Disordered" evidence="2">
    <location>
        <begin position="1083"/>
        <end position="1118"/>
    </location>
</feature>
<feature type="compositionally biased region" description="Polar residues" evidence="2">
    <location>
        <begin position="1096"/>
        <end position="1118"/>
    </location>
</feature>
<dbReference type="eggNOG" id="KOG3105">
    <property type="taxonomic scope" value="Eukaryota"/>
</dbReference>
<keyword evidence="7" id="KW-1185">Reference proteome</keyword>
<proteinExistence type="predicted"/>
<dbReference type="CTD" id="68918786"/>
<dbReference type="HOGENOM" id="CLU_280787_0_0_1"/>
<dbReference type="Pfam" id="PF04236">
    <property type="entry name" value="Transp_Tc5_C"/>
    <property type="match status" value="1"/>
</dbReference>
<dbReference type="Pfam" id="PF03184">
    <property type="entry name" value="DDE_1"/>
    <property type="match status" value="1"/>
</dbReference>
<dbReference type="GeneID" id="68918786"/>
<dbReference type="InterPro" id="IPR004875">
    <property type="entry name" value="DDE_SF_endonuclease_dom"/>
</dbReference>
<reference evidence="6 7" key="1">
    <citation type="journal article" date="2003" name="PLoS Biol.">
        <title>The genome sequence of Caenorhabditis briggsae: a platform for comparative genomics.</title>
        <authorList>
            <person name="Stein L.D."/>
            <person name="Bao Z."/>
            <person name="Blasiar D."/>
            <person name="Blumenthal T."/>
            <person name="Brent M.R."/>
            <person name="Chen N."/>
            <person name="Chinwalla A."/>
            <person name="Clarke L."/>
            <person name="Clee C."/>
            <person name="Coghlan A."/>
            <person name="Coulson A."/>
            <person name="D'Eustachio P."/>
            <person name="Fitch D.H."/>
            <person name="Fulton L.A."/>
            <person name="Fulton R.E."/>
            <person name="Griffiths-Jones S."/>
            <person name="Harris T.W."/>
            <person name="Hillier L.W."/>
            <person name="Kamath R."/>
            <person name="Kuwabara P.E."/>
            <person name="Mardis E.R."/>
            <person name="Marra M.A."/>
            <person name="Miner T.L."/>
            <person name="Minx P."/>
            <person name="Mullikin J.C."/>
            <person name="Plumb R.W."/>
            <person name="Rogers J."/>
            <person name="Schein J.E."/>
            <person name="Sohrmann M."/>
            <person name="Spieth J."/>
            <person name="Stajich J.E."/>
            <person name="Wei C."/>
            <person name="Willey D."/>
            <person name="Wilson R.K."/>
            <person name="Durbin R."/>
            <person name="Waterston R.H."/>
        </authorList>
    </citation>
    <scope>NUCLEOTIDE SEQUENCE [LARGE SCALE GENOMIC DNA]</scope>
    <source>
        <strain evidence="6 7">AF16</strain>
    </source>
</reference>
<dbReference type="PANTHER" id="PTHR32525">
    <property type="entry name" value="PROTEIN-TYROSINE-PHOSPHATASE"/>
    <property type="match status" value="1"/>
</dbReference>
<feature type="transmembrane region" description="Helical" evidence="3">
    <location>
        <begin position="1048"/>
        <end position="1072"/>
    </location>
</feature>
<feature type="domain" description="HTH CENPB-type" evidence="5">
    <location>
        <begin position="178"/>
        <end position="245"/>
    </location>
</feature>
<keyword evidence="3" id="KW-0472">Membrane</keyword>
<dbReference type="InterPro" id="IPR035896">
    <property type="entry name" value="AN1-like_Znf"/>
</dbReference>
<dbReference type="InterPro" id="IPR003125">
    <property type="entry name" value="WSN"/>
</dbReference>
<gene>
    <name evidence="6" type="ORF">CBG27332</name>
    <name evidence="6" type="ORF">CBG_27332</name>
</gene>